<dbReference type="KEGG" id="ure:UREG_07470"/>
<proteinExistence type="predicted"/>
<dbReference type="VEuPathDB" id="FungiDB:UREG_07470"/>
<evidence type="ECO:0000256" key="1">
    <source>
        <dbReference type="SAM" id="SignalP"/>
    </source>
</evidence>
<organism evidence="2 3">
    <name type="scientific">Uncinocarpus reesii (strain UAMH 1704)</name>
    <dbReference type="NCBI Taxonomy" id="336963"/>
    <lineage>
        <taxon>Eukaryota</taxon>
        <taxon>Fungi</taxon>
        <taxon>Dikarya</taxon>
        <taxon>Ascomycota</taxon>
        <taxon>Pezizomycotina</taxon>
        <taxon>Eurotiomycetes</taxon>
        <taxon>Eurotiomycetidae</taxon>
        <taxon>Onygenales</taxon>
        <taxon>Onygenaceae</taxon>
        <taxon>Uncinocarpus</taxon>
    </lineage>
</organism>
<dbReference type="InParanoid" id="C4JZ69"/>
<dbReference type="GeneID" id="8439938"/>
<dbReference type="HOGENOM" id="CLU_3126127_0_0_1"/>
<keyword evidence="1" id="KW-0732">Signal</keyword>
<keyword evidence="3" id="KW-1185">Reference proteome</keyword>
<protein>
    <submittedName>
        <fullName evidence="2">Uncharacterized protein</fullName>
    </submittedName>
</protein>
<dbReference type="EMBL" id="CH476619">
    <property type="protein sequence ID" value="EEP82605.1"/>
    <property type="molecule type" value="Genomic_DNA"/>
</dbReference>
<reference evidence="3" key="1">
    <citation type="journal article" date="2009" name="Genome Res.">
        <title>Comparative genomic analyses of the human fungal pathogens Coccidioides and their relatives.</title>
        <authorList>
            <person name="Sharpton T.J."/>
            <person name="Stajich J.E."/>
            <person name="Rounsley S.D."/>
            <person name="Gardner M.J."/>
            <person name="Wortman J.R."/>
            <person name="Jordar V.S."/>
            <person name="Maiti R."/>
            <person name="Kodira C.D."/>
            <person name="Neafsey D.E."/>
            <person name="Zeng Q."/>
            <person name="Hung C.-Y."/>
            <person name="McMahan C."/>
            <person name="Muszewska A."/>
            <person name="Grynberg M."/>
            <person name="Mandel M.A."/>
            <person name="Kellner E.M."/>
            <person name="Barker B.M."/>
            <person name="Galgiani J.N."/>
            <person name="Orbach M.J."/>
            <person name="Kirkland T.N."/>
            <person name="Cole G.T."/>
            <person name="Henn M.R."/>
            <person name="Birren B.W."/>
            <person name="Taylor J.W."/>
        </authorList>
    </citation>
    <scope>NUCLEOTIDE SEQUENCE [LARGE SCALE GENOMIC DNA]</scope>
    <source>
        <strain evidence="3">UAMH 1704</strain>
    </source>
</reference>
<dbReference type="AlphaFoldDB" id="C4JZ69"/>
<feature type="chain" id="PRO_5002939612" evidence="1">
    <location>
        <begin position="20"/>
        <end position="50"/>
    </location>
</feature>
<feature type="signal peptide" evidence="1">
    <location>
        <begin position="1"/>
        <end position="19"/>
    </location>
</feature>
<dbReference type="Proteomes" id="UP000002058">
    <property type="component" value="Unassembled WGS sequence"/>
</dbReference>
<evidence type="ECO:0000313" key="3">
    <source>
        <dbReference type="Proteomes" id="UP000002058"/>
    </source>
</evidence>
<name>C4JZ69_UNCRE</name>
<evidence type="ECO:0000313" key="2">
    <source>
        <dbReference type="EMBL" id="EEP82605.1"/>
    </source>
</evidence>
<dbReference type="RefSeq" id="XP_002582697.1">
    <property type="nucleotide sequence ID" value="XM_002582651.1"/>
</dbReference>
<sequence>MNHKLAVAILAFTTMAVNAGNFPNKMDNIGKGGLVVREGKSIQCCQQTTS</sequence>
<accession>C4JZ69</accession>
<gene>
    <name evidence="2" type="ORF">UREG_07470</name>
</gene>